<accession>A0A5C5Z7Z5</accession>
<dbReference type="RefSeq" id="WP_419194562.1">
    <property type="nucleotide sequence ID" value="NZ_SJPJ01000001.1"/>
</dbReference>
<keyword evidence="1" id="KW-1133">Transmembrane helix</keyword>
<keyword evidence="1" id="KW-0812">Transmembrane</keyword>
<evidence type="ECO:0000256" key="1">
    <source>
        <dbReference type="SAM" id="Phobius"/>
    </source>
</evidence>
<dbReference type="Pfam" id="PF12679">
    <property type="entry name" value="ABC2_membrane_2"/>
    <property type="match status" value="1"/>
</dbReference>
<evidence type="ECO:0000313" key="2">
    <source>
        <dbReference type="EMBL" id="TWT82633.1"/>
    </source>
</evidence>
<dbReference type="EMBL" id="SJPJ01000001">
    <property type="protein sequence ID" value="TWT82633.1"/>
    <property type="molecule type" value="Genomic_DNA"/>
</dbReference>
<keyword evidence="3" id="KW-1185">Reference proteome</keyword>
<sequence length="332" mass="37602">MPIHDLGYRNWQEERTARFVRPWVIARTGVSLIWRRRWLRNVLMLAWLPIVVPALGIFAFEYSSTDPELQQFIAQIVRKPLAQPELASQIVNDPEAARHQLWSTLILAFFRYPQLFAMVVLIGLIAPKLISYDLRTKAYLMYFSRPLSPFQYILGKSAVIWFFLAMIVTVPAMLVYLLGVLLSPDLSVVMQTWDIPLRILAASAVLMIPTTALAVAYSSLSSESRYATFAWFATWAMGFVAYQVLTSTTAVVASGGDQGGHRGGRGNWEDLDIDFDRWRLLSPYHTLGKVQSWVFGLDTSSSTVVPAVLVLVTISVLSYWIIRKRIIARLSI</sequence>
<name>A0A5C5Z7Z5_9BACT</name>
<feature type="transmembrane region" description="Helical" evidence="1">
    <location>
        <begin position="303"/>
        <end position="322"/>
    </location>
</feature>
<protein>
    <submittedName>
        <fullName evidence="2">ABC-2 family transporter protein</fullName>
    </submittedName>
</protein>
<dbReference type="Proteomes" id="UP000315010">
    <property type="component" value="Unassembled WGS sequence"/>
</dbReference>
<feature type="transmembrane region" description="Helical" evidence="1">
    <location>
        <begin position="226"/>
        <end position="245"/>
    </location>
</feature>
<keyword evidence="1" id="KW-0472">Membrane</keyword>
<gene>
    <name evidence="2" type="ORF">CA13_40960</name>
</gene>
<feature type="transmembrane region" description="Helical" evidence="1">
    <location>
        <begin position="199"/>
        <end position="219"/>
    </location>
</feature>
<feature type="transmembrane region" description="Helical" evidence="1">
    <location>
        <begin position="153"/>
        <end position="179"/>
    </location>
</feature>
<organism evidence="2 3">
    <name type="scientific">Novipirellula herctigrandis</name>
    <dbReference type="NCBI Taxonomy" id="2527986"/>
    <lineage>
        <taxon>Bacteria</taxon>
        <taxon>Pseudomonadati</taxon>
        <taxon>Planctomycetota</taxon>
        <taxon>Planctomycetia</taxon>
        <taxon>Pirellulales</taxon>
        <taxon>Pirellulaceae</taxon>
        <taxon>Novipirellula</taxon>
    </lineage>
</organism>
<feature type="transmembrane region" description="Helical" evidence="1">
    <location>
        <begin position="112"/>
        <end position="132"/>
    </location>
</feature>
<reference evidence="2 3" key="1">
    <citation type="submission" date="2019-02" db="EMBL/GenBank/DDBJ databases">
        <title>Deep-cultivation of Planctomycetes and their phenomic and genomic characterization uncovers novel biology.</title>
        <authorList>
            <person name="Wiegand S."/>
            <person name="Jogler M."/>
            <person name="Boedeker C."/>
            <person name="Pinto D."/>
            <person name="Vollmers J."/>
            <person name="Rivas-Marin E."/>
            <person name="Kohn T."/>
            <person name="Peeters S.H."/>
            <person name="Heuer A."/>
            <person name="Rast P."/>
            <person name="Oberbeckmann S."/>
            <person name="Bunk B."/>
            <person name="Jeske O."/>
            <person name="Meyerdierks A."/>
            <person name="Storesund J.E."/>
            <person name="Kallscheuer N."/>
            <person name="Luecker S."/>
            <person name="Lage O.M."/>
            <person name="Pohl T."/>
            <person name="Merkel B.J."/>
            <person name="Hornburger P."/>
            <person name="Mueller R.-W."/>
            <person name="Bruemmer F."/>
            <person name="Labrenz M."/>
            <person name="Spormann A.M."/>
            <person name="Op Den Camp H."/>
            <person name="Overmann J."/>
            <person name="Amann R."/>
            <person name="Jetten M.S.M."/>
            <person name="Mascher T."/>
            <person name="Medema M.H."/>
            <person name="Devos D.P."/>
            <person name="Kaster A.-K."/>
            <person name="Ovreas L."/>
            <person name="Rohde M."/>
            <person name="Galperin M.Y."/>
            <person name="Jogler C."/>
        </authorList>
    </citation>
    <scope>NUCLEOTIDE SEQUENCE [LARGE SCALE GENOMIC DNA]</scope>
    <source>
        <strain evidence="2 3">CA13</strain>
    </source>
</reference>
<proteinExistence type="predicted"/>
<comment type="caution">
    <text evidence="2">The sequence shown here is derived from an EMBL/GenBank/DDBJ whole genome shotgun (WGS) entry which is preliminary data.</text>
</comment>
<feature type="transmembrane region" description="Helical" evidence="1">
    <location>
        <begin position="42"/>
        <end position="60"/>
    </location>
</feature>
<evidence type="ECO:0000313" key="3">
    <source>
        <dbReference type="Proteomes" id="UP000315010"/>
    </source>
</evidence>
<dbReference type="PANTHER" id="PTHR43471">
    <property type="entry name" value="ABC TRANSPORTER PERMEASE"/>
    <property type="match status" value="1"/>
</dbReference>
<dbReference type="AlphaFoldDB" id="A0A5C5Z7Z5"/>